<dbReference type="OrthoDB" id="9990796at2759"/>
<comment type="similarity">
    <text evidence="2">Belongs to the sterol desaturase family.</text>
</comment>
<dbReference type="PANTHER" id="PTHR31899">
    <property type="entry name" value="BETA-CAROTENE 3-HYDROXYLASE 1, CHLOROPLASTIC"/>
    <property type="match status" value="1"/>
</dbReference>
<accession>A0A8J4R8E3</accession>
<dbReference type="EC" id="1.14.15.24" evidence="5"/>
<comment type="subcellular location">
    <subcellularLocation>
        <location evidence="1">Plastid</location>
        <location evidence="1">Chloroplast membrane</location>
        <topology evidence="1">Multi-pass membrane protein</topology>
    </subcellularLocation>
</comment>
<dbReference type="AlphaFoldDB" id="A0A8J4R8E3"/>
<name>A0A8J4R8E3_9ROSI</name>
<dbReference type="GO" id="GO:0016123">
    <property type="term" value="P:xanthophyll biosynthetic process"/>
    <property type="evidence" value="ECO:0007669"/>
    <property type="project" value="TreeGrafter"/>
</dbReference>
<dbReference type="GO" id="GO:0010291">
    <property type="term" value="F:beta-carotene 3-hydroxylase activity"/>
    <property type="evidence" value="ECO:0007669"/>
    <property type="project" value="UniProtKB-EC"/>
</dbReference>
<protein>
    <recommendedName>
        <fullName evidence="5">beta-carotene 3-hydroxylase</fullName>
        <ecNumber evidence="5">1.14.15.24</ecNumber>
    </recommendedName>
</protein>
<evidence type="ECO:0000256" key="3">
    <source>
        <dbReference type="ARBA" id="ARBA00022746"/>
    </source>
</evidence>
<sequence>MGLSPQPICSASTTACPPTYHQQNAGLGLTMYGMVVMFVHDGLVHRRFPVGPIADVPYLQRVASAHQHHHSDKFDGVPYGLFLGPEKNLGEQKRWKRKFNEGLTNPKFDSEVYQCD</sequence>
<dbReference type="GO" id="GO:0031969">
    <property type="term" value="C:chloroplast membrane"/>
    <property type="evidence" value="ECO:0007669"/>
    <property type="project" value="UniProtKB-SubCell"/>
</dbReference>
<keyword evidence="3" id="KW-0125">Carotenoid biosynthesis</keyword>
<keyword evidence="4" id="KW-0560">Oxidoreductase</keyword>
<evidence type="ECO:0000256" key="4">
    <source>
        <dbReference type="ARBA" id="ARBA00023002"/>
    </source>
</evidence>
<organism evidence="6 7">
    <name type="scientific">Castanea mollissima</name>
    <name type="common">Chinese chestnut</name>
    <dbReference type="NCBI Taxonomy" id="60419"/>
    <lineage>
        <taxon>Eukaryota</taxon>
        <taxon>Viridiplantae</taxon>
        <taxon>Streptophyta</taxon>
        <taxon>Embryophyta</taxon>
        <taxon>Tracheophyta</taxon>
        <taxon>Spermatophyta</taxon>
        <taxon>Magnoliopsida</taxon>
        <taxon>eudicotyledons</taxon>
        <taxon>Gunneridae</taxon>
        <taxon>Pentapetalae</taxon>
        <taxon>rosids</taxon>
        <taxon>fabids</taxon>
        <taxon>Fagales</taxon>
        <taxon>Fagaceae</taxon>
        <taxon>Castanea</taxon>
    </lineage>
</organism>
<dbReference type="EMBL" id="JRKL02001743">
    <property type="protein sequence ID" value="KAF3962274.1"/>
    <property type="molecule type" value="Genomic_DNA"/>
</dbReference>
<evidence type="ECO:0000313" key="6">
    <source>
        <dbReference type="EMBL" id="KAF3962274.1"/>
    </source>
</evidence>
<dbReference type="Proteomes" id="UP000737018">
    <property type="component" value="Unassembled WGS sequence"/>
</dbReference>
<gene>
    <name evidence="6" type="ORF">CMV_013198</name>
</gene>
<evidence type="ECO:0000313" key="7">
    <source>
        <dbReference type="Proteomes" id="UP000737018"/>
    </source>
</evidence>
<evidence type="ECO:0000256" key="5">
    <source>
        <dbReference type="ARBA" id="ARBA00026097"/>
    </source>
</evidence>
<evidence type="ECO:0000256" key="2">
    <source>
        <dbReference type="ARBA" id="ARBA00009324"/>
    </source>
</evidence>
<reference evidence="6" key="1">
    <citation type="submission" date="2020-03" db="EMBL/GenBank/DDBJ databases">
        <title>Castanea mollissima Vanexum genome sequencing.</title>
        <authorList>
            <person name="Staton M."/>
        </authorList>
    </citation>
    <scope>NUCLEOTIDE SEQUENCE</scope>
    <source>
        <tissue evidence="6">Leaf</tissue>
    </source>
</reference>
<dbReference type="PANTHER" id="PTHR31899:SF9">
    <property type="entry name" value="BETA-CAROTENE 3-HYDROXYLASE 1, CHLOROPLASTIC"/>
    <property type="match status" value="1"/>
</dbReference>
<comment type="caution">
    <text evidence="6">The sequence shown here is derived from an EMBL/GenBank/DDBJ whole genome shotgun (WGS) entry which is preliminary data.</text>
</comment>
<proteinExistence type="inferred from homology"/>
<dbReference type="InterPro" id="IPR045019">
    <property type="entry name" value="BETA-OHASE-like"/>
</dbReference>
<keyword evidence="7" id="KW-1185">Reference proteome</keyword>
<evidence type="ECO:0000256" key="1">
    <source>
        <dbReference type="ARBA" id="ARBA00004508"/>
    </source>
</evidence>
<dbReference type="GO" id="GO:0016119">
    <property type="term" value="P:carotene metabolic process"/>
    <property type="evidence" value="ECO:0007669"/>
    <property type="project" value="TreeGrafter"/>
</dbReference>